<evidence type="ECO:0008006" key="3">
    <source>
        <dbReference type="Google" id="ProtNLM"/>
    </source>
</evidence>
<sequence>MVENILILGNGFDLAMGRKTSYGDFLRFLNSLSFLLYCQKAYNQQIDVKNYDFFLKDFDDILGDSESDSEEDFQNELEFYNSSSDTVKSDKVKLGILLDCLSNYFNDKKIRLVPFFEKNRNFKAYSESEGGNFRRDLLSNLKSIREEKGDIESKYFLDADVIDDLIQMAGTKNYEWLLKIRSNLFLIL</sequence>
<evidence type="ECO:0000313" key="1">
    <source>
        <dbReference type="EMBL" id="SQF42029.1"/>
    </source>
</evidence>
<proteinExistence type="predicted"/>
<dbReference type="EMBL" id="LS483348">
    <property type="protein sequence ID" value="SQF42029.1"/>
    <property type="molecule type" value="Genomic_DNA"/>
</dbReference>
<name>A0AB38G4S2_9STRE</name>
<gene>
    <name evidence="1" type="ORF">NCTC8738_00807</name>
</gene>
<dbReference type="Proteomes" id="UP000248954">
    <property type="component" value="Chromosome 1"/>
</dbReference>
<reference evidence="1 2" key="1">
    <citation type="submission" date="2018-06" db="EMBL/GenBank/DDBJ databases">
        <authorList>
            <consortium name="Pathogen Informatics"/>
            <person name="Doyle S."/>
        </authorList>
    </citation>
    <scope>NUCLEOTIDE SEQUENCE [LARGE SCALE GENOMIC DNA]</scope>
    <source>
        <strain evidence="1 2">NCTC8738</strain>
    </source>
</reference>
<accession>A0AB38G4S2</accession>
<dbReference type="RefSeq" id="WP_061407543.1">
    <property type="nucleotide sequence ID" value="NZ_CP066277.1"/>
</dbReference>
<dbReference type="AlphaFoldDB" id="A0AB38G4S2"/>
<organism evidence="1 2">
    <name type="scientific">Streptococcus lutetiensis</name>
    <dbReference type="NCBI Taxonomy" id="150055"/>
    <lineage>
        <taxon>Bacteria</taxon>
        <taxon>Bacillati</taxon>
        <taxon>Bacillota</taxon>
        <taxon>Bacilli</taxon>
        <taxon>Lactobacillales</taxon>
        <taxon>Streptococcaceae</taxon>
        <taxon>Streptococcus</taxon>
    </lineage>
</organism>
<evidence type="ECO:0000313" key="2">
    <source>
        <dbReference type="Proteomes" id="UP000248954"/>
    </source>
</evidence>
<protein>
    <recommendedName>
        <fullName evidence="3">Bacteriophage abortive infection AbiH</fullName>
    </recommendedName>
</protein>